<dbReference type="RefSeq" id="WP_157413933.1">
    <property type="nucleotide sequence ID" value="NZ_BAAAMK010000002.1"/>
</dbReference>
<proteinExistence type="predicted"/>
<comment type="caution">
    <text evidence="2">The sequence shown here is derived from an EMBL/GenBank/DDBJ whole genome shotgun (WGS) entry which is preliminary data.</text>
</comment>
<evidence type="ECO:0000313" key="3">
    <source>
        <dbReference type="Proteomes" id="UP001499954"/>
    </source>
</evidence>
<keyword evidence="3" id="KW-1185">Reference proteome</keyword>
<sequence length="1344" mass="142782">MAGVDPNLLAAMGRVFARAERVELPFGEVLEIGGQAAPAESLPRVAVFRPEDLLRIEFRFIGLDRVDVDGRPHLVRRTPERPAFLVADVGPQHLLERAFFDAAGPESTFKTEAPVSPVEQKRVKLPGGSEPPTYPVEARIARSSRIAYTVTTERVPYTEAGLLHAMRVLPLSVVPHAEGAPAIIRWFDLAEQLGAITSVVDRVSEVGVAARRRFGRRAGAERARGVVVLPPARRAAAVGRIIDAGVALTDLSEVARLRRTAAELETRFGATSAVSAVTTDVRAGVELGPRFPLDLRPPIPREPASTETALELPWRLQLSPPSRGAFTHALDPVDHDGRVELWHSRLASRTDAAADLDPQAAPPVDEQQAAGRTVRAVWTRDFTDGNGPAQGAAAFPEEDFGDQAAAPPAERLRPFRATLSVRDRMQLVHLTSNHRWPRYKPAPAAVEHLMLTSAGGWLALEAHFDPLRADGLSIEEWRHRATLGRDHYVKVVYQGVLLPFGHRASLVKITERRVKDDGRATLYQRLFVIVRQPERRFLASGKATFDNRMPFRWVRILTASTPPLAAPVKLSSGIPGAPPAKGQIFVPEVASVDGAVGGSPVPGQVPFRFRFLANDISNRLVEWEGPLVFVEKTVFTDPAGRDMARIAANLANTTYDLGGQRVAYAPPLDPDDTTLATTDIRFDAEFDTATSDRAVNFVLPVMRVARAPVPAMSAFTGQTEPLALTYATAYRTAGVGTGPAHTGNEGGLFLQLAKADGAPIAPGDVPTMGFSTQSQKSGGFVSPSVEVSALARRVGPVGGDLAALASDAAGFDVGGMFGLDAAKLFGILPLSDLLPATGSPLPAFVTQAVNAVVGLGQSVNEARAFLTQQAGALPAQGAAVQQAAADLLARGEDFTDALALVAQPPNPPQDFAGILAGIGTAAKTLADALGATGADLPIPRPDLERALGLLRRLADLVAQAGPLADQIQAFATGALLPEQVSARLDWSTELVPWAPGGVTPPVFQPEGDRMLRLVAEVQAPLHGGVPESLVSCSLPPFTVTLLGSTQFIAIHVTVMEFSVAPGRKTDVNVELADGKEGRPQGIEFLGPLAFVETLKEIIPFDGFSDPPYLDVAASGLKAGFDLEIPDLAVGVFALTNIHVGAELSVPFIGESLEFRFFFATRENPFRLQVAFFAGGGFFAITISPKGLKVIEAAFEFGAAVEMSFVVASGSLSVMAGIYFRLEIDGDTQSVQLTGYFRARGEVDVLGLISASIELYLELSYRSISGPEPGPGDDSAKAVGKASISIEVSVCFLSFSVSVSCEKQFAGSGGDPTFLDTMGPYTDEVGAARDPWAEYCGAFAAEAGA</sequence>
<organism evidence="2 3">
    <name type="scientific">Agromyces allii</name>
    <dbReference type="NCBI Taxonomy" id="393607"/>
    <lineage>
        <taxon>Bacteria</taxon>
        <taxon>Bacillati</taxon>
        <taxon>Actinomycetota</taxon>
        <taxon>Actinomycetes</taxon>
        <taxon>Micrococcales</taxon>
        <taxon>Microbacteriaceae</taxon>
        <taxon>Agromyces</taxon>
    </lineage>
</organism>
<evidence type="ECO:0000313" key="2">
    <source>
        <dbReference type="EMBL" id="GAA1953598.1"/>
    </source>
</evidence>
<evidence type="ECO:0000256" key="1">
    <source>
        <dbReference type="SAM" id="MobiDB-lite"/>
    </source>
</evidence>
<feature type="region of interest" description="Disordered" evidence="1">
    <location>
        <begin position="110"/>
        <end position="130"/>
    </location>
</feature>
<protein>
    <submittedName>
        <fullName evidence="2">Uncharacterized protein</fullName>
    </submittedName>
</protein>
<name>A0ABN2QJH5_9MICO</name>
<accession>A0ABN2QJH5</accession>
<dbReference type="Proteomes" id="UP001499954">
    <property type="component" value="Unassembled WGS sequence"/>
</dbReference>
<gene>
    <name evidence="2" type="ORF">GCM10009717_19390</name>
</gene>
<reference evidence="2 3" key="1">
    <citation type="journal article" date="2019" name="Int. J. Syst. Evol. Microbiol.">
        <title>The Global Catalogue of Microorganisms (GCM) 10K type strain sequencing project: providing services to taxonomists for standard genome sequencing and annotation.</title>
        <authorList>
            <consortium name="The Broad Institute Genomics Platform"/>
            <consortium name="The Broad Institute Genome Sequencing Center for Infectious Disease"/>
            <person name="Wu L."/>
            <person name="Ma J."/>
        </authorList>
    </citation>
    <scope>NUCLEOTIDE SEQUENCE [LARGE SCALE GENOMIC DNA]</scope>
    <source>
        <strain evidence="2 3">JCM 13584</strain>
    </source>
</reference>
<dbReference type="EMBL" id="BAAAMK010000002">
    <property type="protein sequence ID" value="GAA1953598.1"/>
    <property type="molecule type" value="Genomic_DNA"/>
</dbReference>